<evidence type="ECO:0000256" key="2">
    <source>
        <dbReference type="ARBA" id="ARBA00023157"/>
    </source>
</evidence>
<evidence type="ECO:0000313" key="4">
    <source>
        <dbReference type="EMBL" id="GAA0159687.1"/>
    </source>
</evidence>
<protein>
    <submittedName>
        <fullName evidence="4">Cysteine protease</fullName>
    </submittedName>
</protein>
<dbReference type="GO" id="GO:0008234">
    <property type="term" value="F:cysteine-type peptidase activity"/>
    <property type="evidence" value="ECO:0007669"/>
    <property type="project" value="InterPro"/>
</dbReference>
<accession>A0AAV3QBX5</accession>
<dbReference type="SMART" id="SM00645">
    <property type="entry name" value="Pept_C1"/>
    <property type="match status" value="1"/>
</dbReference>
<gene>
    <name evidence="4" type="ORF">LIER_16405</name>
</gene>
<dbReference type="AlphaFoldDB" id="A0AAV3QBX5"/>
<dbReference type="InterPro" id="IPR039417">
    <property type="entry name" value="Peptidase_C1A_papain-like"/>
</dbReference>
<dbReference type="CDD" id="cd02248">
    <property type="entry name" value="Peptidase_C1A"/>
    <property type="match status" value="1"/>
</dbReference>
<proteinExistence type="inferred from homology"/>
<comment type="similarity">
    <text evidence="1">Belongs to the peptidase C1 family.</text>
</comment>
<dbReference type="SUPFAM" id="SSF54001">
    <property type="entry name" value="Cysteine proteinases"/>
    <property type="match status" value="1"/>
</dbReference>
<organism evidence="4 5">
    <name type="scientific">Lithospermum erythrorhizon</name>
    <name type="common">Purple gromwell</name>
    <name type="synonym">Lithospermum officinale var. erythrorhizon</name>
    <dbReference type="NCBI Taxonomy" id="34254"/>
    <lineage>
        <taxon>Eukaryota</taxon>
        <taxon>Viridiplantae</taxon>
        <taxon>Streptophyta</taxon>
        <taxon>Embryophyta</taxon>
        <taxon>Tracheophyta</taxon>
        <taxon>Spermatophyta</taxon>
        <taxon>Magnoliopsida</taxon>
        <taxon>eudicotyledons</taxon>
        <taxon>Gunneridae</taxon>
        <taxon>Pentapetalae</taxon>
        <taxon>asterids</taxon>
        <taxon>lamiids</taxon>
        <taxon>Boraginales</taxon>
        <taxon>Boraginaceae</taxon>
        <taxon>Boraginoideae</taxon>
        <taxon>Lithospermeae</taxon>
        <taxon>Lithospermum</taxon>
    </lineage>
</organism>
<dbReference type="GO" id="GO:0006508">
    <property type="term" value="P:proteolysis"/>
    <property type="evidence" value="ECO:0007669"/>
    <property type="project" value="UniProtKB-KW"/>
</dbReference>
<evidence type="ECO:0000256" key="1">
    <source>
        <dbReference type="ARBA" id="ARBA00008455"/>
    </source>
</evidence>
<dbReference type="EMBL" id="BAABME010003660">
    <property type="protein sequence ID" value="GAA0159687.1"/>
    <property type="molecule type" value="Genomic_DNA"/>
</dbReference>
<evidence type="ECO:0000313" key="5">
    <source>
        <dbReference type="Proteomes" id="UP001454036"/>
    </source>
</evidence>
<dbReference type="Pfam" id="PF00112">
    <property type="entry name" value="Peptidase_C1"/>
    <property type="match status" value="1"/>
</dbReference>
<dbReference type="Gene3D" id="3.90.70.10">
    <property type="entry name" value="Cysteine proteinases"/>
    <property type="match status" value="1"/>
</dbReference>
<reference evidence="4 5" key="1">
    <citation type="submission" date="2024-01" db="EMBL/GenBank/DDBJ databases">
        <title>The complete chloroplast genome sequence of Lithospermum erythrorhizon: insights into the phylogenetic relationship among Boraginaceae species and the maternal lineages of purple gromwells.</title>
        <authorList>
            <person name="Okada T."/>
            <person name="Watanabe K."/>
        </authorList>
    </citation>
    <scope>NUCLEOTIDE SEQUENCE [LARGE SCALE GENOMIC DNA]</scope>
</reference>
<dbReference type="Proteomes" id="UP001454036">
    <property type="component" value="Unassembled WGS sequence"/>
</dbReference>
<name>A0AAV3QBX5_LITER</name>
<sequence>MDWRIEGVVTPIKDQGQCGCCWVFSDVAATKGIHQLTTGELVSLSDQELVDCDTSGKNQGCEGGLMDNVFKFIISNQELTSESNYPYQGVEGTCNAIQDSPDAITITGYQDIPANSE</sequence>
<comment type="caution">
    <text evidence="4">The sequence shown here is derived from an EMBL/GenBank/DDBJ whole genome shotgun (WGS) entry which is preliminary data.</text>
</comment>
<keyword evidence="2" id="KW-1015">Disulfide bond</keyword>
<dbReference type="PANTHER" id="PTHR12411">
    <property type="entry name" value="CYSTEINE PROTEASE FAMILY C1-RELATED"/>
    <property type="match status" value="1"/>
</dbReference>
<dbReference type="InterPro" id="IPR000668">
    <property type="entry name" value="Peptidase_C1A_C"/>
</dbReference>
<keyword evidence="4" id="KW-0378">Hydrolase</keyword>
<evidence type="ECO:0000259" key="3">
    <source>
        <dbReference type="SMART" id="SM00645"/>
    </source>
</evidence>
<dbReference type="InterPro" id="IPR013128">
    <property type="entry name" value="Peptidase_C1A"/>
</dbReference>
<keyword evidence="4" id="KW-0645">Protease</keyword>
<keyword evidence="5" id="KW-1185">Reference proteome</keyword>
<feature type="domain" description="Peptidase C1A papain C-terminal" evidence="3">
    <location>
        <begin position="1"/>
        <end position="117"/>
    </location>
</feature>
<dbReference type="InterPro" id="IPR038765">
    <property type="entry name" value="Papain-like_cys_pep_sf"/>
</dbReference>